<reference evidence="3 4" key="1">
    <citation type="journal article" date="2018" name="Evol. Lett.">
        <title>Horizontal gene cluster transfer increased hallucinogenic mushroom diversity.</title>
        <authorList>
            <person name="Reynolds H.T."/>
            <person name="Vijayakumar V."/>
            <person name="Gluck-Thaler E."/>
            <person name="Korotkin H.B."/>
            <person name="Matheny P.B."/>
            <person name="Slot J.C."/>
        </authorList>
    </citation>
    <scope>NUCLEOTIDE SEQUENCE [LARGE SCALE GENOMIC DNA]</scope>
    <source>
        <strain evidence="3 4">SRW20</strain>
    </source>
</reference>
<name>A0A409VFC5_9AGAR</name>
<dbReference type="InParanoid" id="A0A409VFC5"/>
<feature type="transmembrane region" description="Helical" evidence="2">
    <location>
        <begin position="466"/>
        <end position="486"/>
    </location>
</feature>
<comment type="caution">
    <text evidence="3">The sequence shown here is derived from an EMBL/GenBank/DDBJ whole genome shotgun (WGS) entry which is preliminary data.</text>
</comment>
<keyword evidence="2" id="KW-0472">Membrane</keyword>
<keyword evidence="2" id="KW-1133">Transmembrane helix</keyword>
<protein>
    <recommendedName>
        <fullName evidence="5">Transmembrane protein</fullName>
    </recommendedName>
</protein>
<evidence type="ECO:0000313" key="4">
    <source>
        <dbReference type="Proteomes" id="UP000284706"/>
    </source>
</evidence>
<keyword evidence="2" id="KW-0812">Transmembrane</keyword>
<feature type="transmembrane region" description="Helical" evidence="2">
    <location>
        <begin position="320"/>
        <end position="343"/>
    </location>
</feature>
<feature type="region of interest" description="Disordered" evidence="1">
    <location>
        <begin position="22"/>
        <end position="53"/>
    </location>
</feature>
<feature type="transmembrane region" description="Helical" evidence="2">
    <location>
        <begin position="437"/>
        <end position="460"/>
    </location>
</feature>
<gene>
    <name evidence="3" type="ORF">CVT26_015672</name>
</gene>
<evidence type="ECO:0008006" key="5">
    <source>
        <dbReference type="Google" id="ProtNLM"/>
    </source>
</evidence>
<sequence>MMASGFMYHVWIAAHVPEVQDFATEKGPGPSDSPRKKHLTQEDQNKEDEEKRREAIRDLVESWMDRLQLISVIVGGTAHKPDSLWLIFFFFQNLETTFFASTEAALITPSTDGSPSSKTSQAANIGLMGALVVHSNAAIISFSAAFYLVRYKLKVAKIEQAKTDSEKAKQKALVESPKSMTLEDAERGMKRAVNPEHETDPEPGMIMVNSSFNQTSKPIFSSNPHLVQKPQRMTTELLSTRVFRWAGNVCANLMCSTNKKDAEKRRAAIRDLVESWMDRLQLISVITTFFASTEASMITITAPSSDSTNLSVTSQLANIGILGALVVHSNAAIISFLAAFLLVRYKLRVANIEEAEAEKPPKTVVDSPISMSAEDAERAELQRRGYNSEHQTDPIPGIIRLASPLGPKPIYSSNPHLVQVGLFEGHPPTHLLGRCHALCVVLTVAGFALVLMGILCFAWDRLPLSVSISSSVFMVLCLLAGLFIWMQPEPEEGTSSFIYYKGD</sequence>
<evidence type="ECO:0000313" key="3">
    <source>
        <dbReference type="EMBL" id="PPQ64953.1"/>
    </source>
</evidence>
<evidence type="ECO:0000256" key="1">
    <source>
        <dbReference type="SAM" id="MobiDB-lite"/>
    </source>
</evidence>
<dbReference type="AlphaFoldDB" id="A0A409VFC5"/>
<feature type="transmembrane region" description="Helical" evidence="2">
    <location>
        <begin position="280"/>
        <end position="300"/>
    </location>
</feature>
<dbReference type="EMBL" id="NHYE01005660">
    <property type="protein sequence ID" value="PPQ64953.1"/>
    <property type="molecule type" value="Genomic_DNA"/>
</dbReference>
<feature type="compositionally biased region" description="Basic and acidic residues" evidence="1">
    <location>
        <begin position="39"/>
        <end position="53"/>
    </location>
</feature>
<dbReference type="Proteomes" id="UP000284706">
    <property type="component" value="Unassembled WGS sequence"/>
</dbReference>
<evidence type="ECO:0000256" key="2">
    <source>
        <dbReference type="SAM" id="Phobius"/>
    </source>
</evidence>
<organism evidence="3 4">
    <name type="scientific">Gymnopilus dilepis</name>
    <dbReference type="NCBI Taxonomy" id="231916"/>
    <lineage>
        <taxon>Eukaryota</taxon>
        <taxon>Fungi</taxon>
        <taxon>Dikarya</taxon>
        <taxon>Basidiomycota</taxon>
        <taxon>Agaricomycotina</taxon>
        <taxon>Agaricomycetes</taxon>
        <taxon>Agaricomycetidae</taxon>
        <taxon>Agaricales</taxon>
        <taxon>Agaricineae</taxon>
        <taxon>Hymenogastraceae</taxon>
        <taxon>Gymnopilus</taxon>
    </lineage>
</organism>
<proteinExistence type="predicted"/>
<keyword evidence="4" id="KW-1185">Reference proteome</keyword>
<dbReference type="OrthoDB" id="2653987at2759"/>
<feature type="transmembrane region" description="Helical" evidence="2">
    <location>
        <begin position="125"/>
        <end position="149"/>
    </location>
</feature>
<accession>A0A409VFC5</accession>